<gene>
    <name evidence="9" type="ORF">BpHYR1_025770</name>
</gene>
<evidence type="ECO:0000256" key="2">
    <source>
        <dbReference type="ARBA" id="ARBA00022771"/>
    </source>
</evidence>
<dbReference type="InterPro" id="IPR037213">
    <property type="entry name" value="Run_dom_sf"/>
</dbReference>
<dbReference type="Proteomes" id="UP000276133">
    <property type="component" value="Unassembled WGS sequence"/>
</dbReference>
<dbReference type="InterPro" id="IPR004012">
    <property type="entry name" value="Run_dom"/>
</dbReference>
<dbReference type="InterPro" id="IPR047335">
    <property type="entry name" value="RUFY1-3"/>
</dbReference>
<dbReference type="AlphaFoldDB" id="A0A3M7RVC2"/>
<protein>
    <submittedName>
        <fullName evidence="9">RUN and FYVE domain-containing 2 isoform X2</fullName>
    </submittedName>
</protein>
<keyword evidence="4 6" id="KW-0175">Coiled coil</keyword>
<keyword evidence="2 5" id="KW-0863">Zinc-finger</keyword>
<dbReference type="PANTHER" id="PTHR45956">
    <property type="entry name" value="RUN AND FYVE DOMAIN-CONTAINING PROTEIN 2-LIKE PROTEIN"/>
    <property type="match status" value="1"/>
</dbReference>
<dbReference type="PANTHER" id="PTHR45956:SF6">
    <property type="entry name" value="RUN DOMAIN-CONTAINING PROTEIN"/>
    <property type="match status" value="1"/>
</dbReference>
<dbReference type="PROSITE" id="PS50826">
    <property type="entry name" value="RUN"/>
    <property type="match status" value="1"/>
</dbReference>
<dbReference type="InterPro" id="IPR013083">
    <property type="entry name" value="Znf_RING/FYVE/PHD"/>
</dbReference>
<evidence type="ECO:0000313" key="10">
    <source>
        <dbReference type="Proteomes" id="UP000276133"/>
    </source>
</evidence>
<dbReference type="GO" id="GO:0008270">
    <property type="term" value="F:zinc ion binding"/>
    <property type="evidence" value="ECO:0007669"/>
    <property type="project" value="UniProtKB-KW"/>
</dbReference>
<dbReference type="EMBL" id="REGN01002538">
    <property type="protein sequence ID" value="RNA27466.1"/>
    <property type="molecule type" value="Genomic_DNA"/>
</dbReference>
<dbReference type="PROSITE" id="PS50178">
    <property type="entry name" value="ZF_FYVE"/>
    <property type="match status" value="1"/>
</dbReference>
<feature type="coiled-coil region" evidence="6">
    <location>
        <begin position="237"/>
        <end position="292"/>
    </location>
</feature>
<evidence type="ECO:0000256" key="5">
    <source>
        <dbReference type="PROSITE-ProRule" id="PRU00091"/>
    </source>
</evidence>
<keyword evidence="1" id="KW-0479">Metal-binding</keyword>
<dbReference type="InterPro" id="IPR017455">
    <property type="entry name" value="Znf_FYVE-rel"/>
</dbReference>
<dbReference type="CDD" id="cd15721">
    <property type="entry name" value="FYVE_RUFY1_like"/>
    <property type="match status" value="1"/>
</dbReference>
<feature type="domain" description="RUN" evidence="8">
    <location>
        <begin position="51"/>
        <end position="185"/>
    </location>
</feature>
<dbReference type="STRING" id="10195.A0A3M7RVC2"/>
<dbReference type="OrthoDB" id="79871at2759"/>
<dbReference type="InterPro" id="IPR000306">
    <property type="entry name" value="Znf_FYVE"/>
</dbReference>
<evidence type="ECO:0000256" key="1">
    <source>
        <dbReference type="ARBA" id="ARBA00022723"/>
    </source>
</evidence>
<feature type="domain" description="FYVE-type" evidence="7">
    <location>
        <begin position="553"/>
        <end position="611"/>
    </location>
</feature>
<accession>A0A3M7RVC2</accession>
<dbReference type="SUPFAM" id="SSF140741">
    <property type="entry name" value="RUN domain-like"/>
    <property type="match status" value="1"/>
</dbReference>
<sequence length="617" mass="72246">MRSFIASTQASNLNQLESEVLKTEKKNIINILKLVVKDLIDISLKNNRHVDKQSEHLIYFYDVFENVLNHGFKGKKGFGLGILRNKDFTILLDLVGSKSDSVMCLNSIKDVTEIKTSLGRIRAWIRMSLMQKKLAENFQNLIQEKEVLNEIYESESILLSDESNIISGLLVGLNALDISIDLRSDALLLDQPIRPISYSLYLREKLPDSEEAVLSDTADEQRINEIFDQKNYVEELNKKLELKNEELGVKVQYLEKTNTSLVEKMSNLRVENVELKTQIDTIKEQIKTIQDECKLKIDSVYQDVQAERDTFNLSKNSLDQMFIDLQRKFYEEQKIKSDLESELKTTSIIKSEQETALRLLENEIKDKNDLVRLLREQLEQVKAINLDLVNEAKKSESENKRQDGLVQDLREQLSKFTIEAEEIKKKFDENEKDLRKKEEICRFRLEQINSYQEKLTELETNYVLEKNWRIELQNEITEQEDKLTQMNVLVKSLEETKQKLLKYEEENQNSKKKIHELELTLEEMGSRLGMSHLKIQDFKDVTKQIHGFQWESDEKVTMCKICTKEFNVARRKHHCRRCGGIFCNECSDNKMPLPSWPKPVRVCNICFDQILQNNDIK</sequence>
<feature type="coiled-coil region" evidence="6">
    <location>
        <begin position="469"/>
        <end position="527"/>
    </location>
</feature>
<dbReference type="InterPro" id="IPR011011">
    <property type="entry name" value="Znf_FYVE_PHD"/>
</dbReference>
<name>A0A3M7RVC2_BRAPC</name>
<evidence type="ECO:0000256" key="3">
    <source>
        <dbReference type="ARBA" id="ARBA00022833"/>
    </source>
</evidence>
<evidence type="ECO:0000259" key="8">
    <source>
        <dbReference type="PROSITE" id="PS50826"/>
    </source>
</evidence>
<dbReference type="SMART" id="SM00064">
    <property type="entry name" value="FYVE"/>
    <property type="match status" value="1"/>
</dbReference>
<evidence type="ECO:0000313" key="9">
    <source>
        <dbReference type="EMBL" id="RNA27466.1"/>
    </source>
</evidence>
<dbReference type="SUPFAM" id="SSF57903">
    <property type="entry name" value="FYVE/PHD zinc finger"/>
    <property type="match status" value="1"/>
</dbReference>
<keyword evidence="3" id="KW-0862">Zinc</keyword>
<proteinExistence type="predicted"/>
<evidence type="ECO:0000256" key="4">
    <source>
        <dbReference type="ARBA" id="ARBA00023054"/>
    </source>
</evidence>
<evidence type="ECO:0000256" key="6">
    <source>
        <dbReference type="SAM" id="Coils"/>
    </source>
</evidence>
<dbReference type="Gene3D" id="3.30.40.10">
    <property type="entry name" value="Zinc/RING finger domain, C3HC4 (zinc finger)"/>
    <property type="match status" value="1"/>
</dbReference>
<organism evidence="9 10">
    <name type="scientific">Brachionus plicatilis</name>
    <name type="common">Marine rotifer</name>
    <name type="synonym">Brachionus muelleri</name>
    <dbReference type="NCBI Taxonomy" id="10195"/>
    <lineage>
        <taxon>Eukaryota</taxon>
        <taxon>Metazoa</taxon>
        <taxon>Spiralia</taxon>
        <taxon>Gnathifera</taxon>
        <taxon>Rotifera</taxon>
        <taxon>Eurotatoria</taxon>
        <taxon>Monogononta</taxon>
        <taxon>Pseudotrocha</taxon>
        <taxon>Ploima</taxon>
        <taxon>Brachionidae</taxon>
        <taxon>Brachionus</taxon>
    </lineage>
</organism>
<dbReference type="SMART" id="SM00593">
    <property type="entry name" value="RUN"/>
    <property type="match status" value="1"/>
</dbReference>
<feature type="coiled-coil region" evidence="6">
    <location>
        <begin position="350"/>
        <end position="440"/>
    </location>
</feature>
<dbReference type="Pfam" id="PF01363">
    <property type="entry name" value="FYVE"/>
    <property type="match status" value="1"/>
</dbReference>
<dbReference type="Pfam" id="PF02759">
    <property type="entry name" value="RUN"/>
    <property type="match status" value="1"/>
</dbReference>
<keyword evidence="10" id="KW-1185">Reference proteome</keyword>
<evidence type="ECO:0000259" key="7">
    <source>
        <dbReference type="PROSITE" id="PS50178"/>
    </source>
</evidence>
<dbReference type="Gene3D" id="1.20.58.900">
    <property type="match status" value="1"/>
</dbReference>
<dbReference type="GO" id="GO:0005737">
    <property type="term" value="C:cytoplasm"/>
    <property type="evidence" value="ECO:0007669"/>
    <property type="project" value="TreeGrafter"/>
</dbReference>
<reference evidence="9 10" key="1">
    <citation type="journal article" date="2018" name="Sci. Rep.">
        <title>Genomic signatures of local adaptation to the degree of environmental predictability in rotifers.</title>
        <authorList>
            <person name="Franch-Gras L."/>
            <person name="Hahn C."/>
            <person name="Garcia-Roger E.M."/>
            <person name="Carmona M.J."/>
            <person name="Serra M."/>
            <person name="Gomez A."/>
        </authorList>
    </citation>
    <scope>NUCLEOTIDE SEQUENCE [LARGE SCALE GENOMIC DNA]</scope>
    <source>
        <strain evidence="9">HYR1</strain>
    </source>
</reference>
<comment type="caution">
    <text evidence="9">The sequence shown here is derived from an EMBL/GenBank/DDBJ whole genome shotgun (WGS) entry which is preliminary data.</text>
</comment>